<dbReference type="Gene3D" id="3.80.10.10">
    <property type="entry name" value="Ribonuclease Inhibitor"/>
    <property type="match status" value="1"/>
</dbReference>
<dbReference type="InterPro" id="IPR055411">
    <property type="entry name" value="LRR_FXL15/At3g58940/PEG3-like"/>
</dbReference>
<accession>A0A9R0XFH3</accession>
<dbReference type="InterPro" id="IPR001810">
    <property type="entry name" value="F-box_dom"/>
</dbReference>
<evidence type="ECO:0000313" key="4">
    <source>
        <dbReference type="Proteomes" id="UP000324705"/>
    </source>
</evidence>
<proteinExistence type="predicted"/>
<dbReference type="InterPro" id="IPR006566">
    <property type="entry name" value="FBD"/>
</dbReference>
<evidence type="ECO:0000259" key="2">
    <source>
        <dbReference type="PROSITE" id="PS50181"/>
    </source>
</evidence>
<dbReference type="EMBL" id="LT934120">
    <property type="protein sequence ID" value="VAI35783.1"/>
    <property type="molecule type" value="Genomic_DNA"/>
</dbReference>
<feature type="domain" description="F-box" evidence="2">
    <location>
        <begin position="33"/>
        <end position="92"/>
    </location>
</feature>
<dbReference type="AlphaFoldDB" id="A0A9R0XFH3"/>
<dbReference type="PANTHER" id="PTHR32141:SF163">
    <property type="entry name" value="OS07G0285900 PROTEIN"/>
    <property type="match status" value="1"/>
</dbReference>
<sequence>MDNVVASLSKKRRRDKLELQEPSANKDGGYENFDLISRLPDEILGSIISLLPTKEAARIPILSSRWRHLWRSAPLNLVIDYNLLLKRSWKERDCTAIISKILAAHPGPARHLSLRSICLHNNLYARFDGWFRSPALNGLEELDFYGRNSQSLVPPSVVRFVPTLRLASIGGCDLSRIDIAPTLLLPQLKQLKLYDIAISELALHRLLFGCTVLESLDLQSIHGIRIVRIVSLTLRSIVVYVHNQADMVELIIEYAPCLERLIQLGKEGPRTSRVIAAPKLAVLGYLTPRISEFELGTIIAKEIISISLTTSVRTVRILVLDSIGPNLDVVVGFLRYFPCIEKLYIQSHLRMGMKNVRQYDTLDPIECLELHLRAIVLKTYEGKRPDVNFAKFFVLNAKVLEVMKFGVCGNTCNEKWMANQHRRLQLDNKASRDAQFEFRRDYDSYSFQYNKHIHDMWVLDPFDRSLCKCCQLVS</sequence>
<dbReference type="InterPro" id="IPR036047">
    <property type="entry name" value="F-box-like_dom_sf"/>
</dbReference>
<dbReference type="OMA" id="HMAIISN"/>
<gene>
    <name evidence="3" type="ORF">TRITD_5Bv1G185160</name>
</gene>
<dbReference type="CDD" id="cd22160">
    <property type="entry name" value="F-box_AtFBL13-like"/>
    <property type="match status" value="1"/>
</dbReference>
<dbReference type="InterPro" id="IPR032675">
    <property type="entry name" value="LRR_dom_sf"/>
</dbReference>
<dbReference type="InterPro" id="IPR053781">
    <property type="entry name" value="F-box_AtFBL13-like"/>
</dbReference>
<feature type="region of interest" description="Disordered" evidence="1">
    <location>
        <begin position="1"/>
        <end position="25"/>
    </location>
</feature>
<dbReference type="Pfam" id="PF00646">
    <property type="entry name" value="F-box"/>
    <property type="match status" value="1"/>
</dbReference>
<dbReference type="Pfam" id="PF08387">
    <property type="entry name" value="FBD"/>
    <property type="match status" value="1"/>
</dbReference>
<dbReference type="SUPFAM" id="SSF52047">
    <property type="entry name" value="RNI-like"/>
    <property type="match status" value="1"/>
</dbReference>
<dbReference type="Pfam" id="PF24758">
    <property type="entry name" value="LRR_At5g56370"/>
    <property type="match status" value="1"/>
</dbReference>
<organism evidence="3 4">
    <name type="scientific">Triticum turgidum subsp. durum</name>
    <name type="common">Durum wheat</name>
    <name type="synonym">Triticum durum</name>
    <dbReference type="NCBI Taxonomy" id="4567"/>
    <lineage>
        <taxon>Eukaryota</taxon>
        <taxon>Viridiplantae</taxon>
        <taxon>Streptophyta</taxon>
        <taxon>Embryophyta</taxon>
        <taxon>Tracheophyta</taxon>
        <taxon>Spermatophyta</taxon>
        <taxon>Magnoliopsida</taxon>
        <taxon>Liliopsida</taxon>
        <taxon>Poales</taxon>
        <taxon>Poaceae</taxon>
        <taxon>BOP clade</taxon>
        <taxon>Pooideae</taxon>
        <taxon>Triticodae</taxon>
        <taxon>Triticeae</taxon>
        <taxon>Triticinae</taxon>
        <taxon>Triticum</taxon>
    </lineage>
</organism>
<name>A0A9R0XFH3_TRITD</name>
<protein>
    <recommendedName>
        <fullName evidence="2">F-box domain-containing protein</fullName>
    </recommendedName>
</protein>
<dbReference type="Gramene" id="TRITD5Bv1G185160.1">
    <property type="protein sequence ID" value="TRITD5Bv1G185160.1"/>
    <property type="gene ID" value="TRITD5Bv1G185160"/>
</dbReference>
<keyword evidence="4" id="KW-1185">Reference proteome</keyword>
<evidence type="ECO:0000256" key="1">
    <source>
        <dbReference type="SAM" id="MobiDB-lite"/>
    </source>
</evidence>
<dbReference type="Gene3D" id="1.20.1280.50">
    <property type="match status" value="1"/>
</dbReference>
<evidence type="ECO:0000313" key="3">
    <source>
        <dbReference type="EMBL" id="VAI35783.1"/>
    </source>
</evidence>
<dbReference type="PROSITE" id="PS50181">
    <property type="entry name" value="FBOX"/>
    <property type="match status" value="1"/>
</dbReference>
<reference evidence="3 4" key="1">
    <citation type="submission" date="2017-09" db="EMBL/GenBank/DDBJ databases">
        <authorList>
            <consortium name="International Durum Wheat Genome Sequencing Consortium (IDWGSC)"/>
            <person name="Milanesi L."/>
        </authorList>
    </citation>
    <scope>NUCLEOTIDE SEQUENCE [LARGE SCALE GENOMIC DNA]</scope>
    <source>
        <strain evidence="4">cv. Svevo</strain>
    </source>
</reference>
<dbReference type="InterPro" id="IPR055302">
    <property type="entry name" value="F-box_dom-containing"/>
</dbReference>
<dbReference type="SUPFAM" id="SSF81383">
    <property type="entry name" value="F-box domain"/>
    <property type="match status" value="1"/>
</dbReference>
<dbReference type="Proteomes" id="UP000324705">
    <property type="component" value="Chromosome 5B"/>
</dbReference>
<dbReference type="PANTHER" id="PTHR32141">
    <property type="match status" value="1"/>
</dbReference>